<dbReference type="Proteomes" id="UP000288216">
    <property type="component" value="Unassembled WGS sequence"/>
</dbReference>
<sequence length="43" mass="5007">RGLGARGGPAEAVHQQSRSNVNWDLLTQNLWFPRNMIKWWLDS</sequence>
<keyword evidence="2" id="KW-1185">Reference proteome</keyword>
<comment type="caution">
    <text evidence="1">The sequence shown here is derived from an EMBL/GenBank/DDBJ whole genome shotgun (WGS) entry which is preliminary data.</text>
</comment>
<dbReference type="EMBL" id="BFAA01005408">
    <property type="protein sequence ID" value="GCB63976.1"/>
    <property type="molecule type" value="Genomic_DNA"/>
</dbReference>
<proteinExistence type="predicted"/>
<evidence type="ECO:0000313" key="2">
    <source>
        <dbReference type="Proteomes" id="UP000288216"/>
    </source>
</evidence>
<name>A0A401NSW8_SCYTO</name>
<reference evidence="1 2" key="1">
    <citation type="journal article" date="2018" name="Nat. Ecol. Evol.">
        <title>Shark genomes provide insights into elasmobranch evolution and the origin of vertebrates.</title>
        <authorList>
            <person name="Hara Y"/>
            <person name="Yamaguchi K"/>
            <person name="Onimaru K"/>
            <person name="Kadota M"/>
            <person name="Koyanagi M"/>
            <person name="Keeley SD"/>
            <person name="Tatsumi K"/>
            <person name="Tanaka K"/>
            <person name="Motone F"/>
            <person name="Kageyama Y"/>
            <person name="Nozu R"/>
            <person name="Adachi N"/>
            <person name="Nishimura O"/>
            <person name="Nakagawa R"/>
            <person name="Tanegashima C"/>
            <person name="Kiyatake I"/>
            <person name="Matsumoto R"/>
            <person name="Murakumo K"/>
            <person name="Nishida K"/>
            <person name="Terakita A"/>
            <person name="Kuratani S"/>
            <person name="Sato K"/>
            <person name="Hyodo S Kuraku.S."/>
        </authorList>
    </citation>
    <scope>NUCLEOTIDE SEQUENCE [LARGE SCALE GENOMIC DNA]</scope>
</reference>
<feature type="non-terminal residue" evidence="1">
    <location>
        <position position="1"/>
    </location>
</feature>
<organism evidence="1 2">
    <name type="scientific">Scyliorhinus torazame</name>
    <name type="common">Cloudy catshark</name>
    <name type="synonym">Catulus torazame</name>
    <dbReference type="NCBI Taxonomy" id="75743"/>
    <lineage>
        <taxon>Eukaryota</taxon>
        <taxon>Metazoa</taxon>
        <taxon>Chordata</taxon>
        <taxon>Craniata</taxon>
        <taxon>Vertebrata</taxon>
        <taxon>Chondrichthyes</taxon>
        <taxon>Elasmobranchii</taxon>
        <taxon>Galeomorphii</taxon>
        <taxon>Galeoidea</taxon>
        <taxon>Carcharhiniformes</taxon>
        <taxon>Scyliorhinidae</taxon>
        <taxon>Scyliorhinus</taxon>
    </lineage>
</organism>
<evidence type="ECO:0000313" key="1">
    <source>
        <dbReference type="EMBL" id="GCB63976.1"/>
    </source>
</evidence>
<dbReference type="AlphaFoldDB" id="A0A401NSW8"/>
<protein>
    <submittedName>
        <fullName evidence="1">Uncharacterized protein</fullName>
    </submittedName>
</protein>
<gene>
    <name evidence="1" type="ORF">scyTo_0011689</name>
</gene>
<accession>A0A401NSW8</accession>